<dbReference type="Proteomes" id="UP000029725">
    <property type="component" value="Unassembled WGS sequence"/>
</dbReference>
<dbReference type="HOGENOM" id="CLU_1627487_0_0_1"/>
<proteinExistence type="predicted"/>
<keyword evidence="2" id="KW-1185">Reference proteome</keyword>
<sequence length="163" mass="18185">MPLKENVARNTDTILSPTRLKLPSKSINTALLAPTSSSIPSRSLPVHSDIDRSQILLSPQFKHLKYKKDSTCTSSFSNLLPTNQIQIGIKTNDVSSLASFVNPNTIKAKPTTPHVVPQPPALLSSKNKRAKWDTKAFINLFTNRGYLKMPWRMLKCTKESIRS</sequence>
<dbReference type="RefSeq" id="XP_013237022.1">
    <property type="nucleotide sequence ID" value="XM_013381568.1"/>
</dbReference>
<dbReference type="VEuPathDB" id="MicrosporidiaDB:DI09_63p190"/>
<reference evidence="1 2" key="1">
    <citation type="submission" date="2014-04" db="EMBL/GenBank/DDBJ databases">
        <title>A new species of microsporidia sheds light on the evolution of extreme parasitism.</title>
        <authorList>
            <person name="Haag K.L."/>
            <person name="James T.Y."/>
            <person name="Larsson R."/>
            <person name="Schaer T.M."/>
            <person name="Refardt D."/>
            <person name="Pombert J.-F."/>
            <person name="Ebert D."/>
        </authorList>
    </citation>
    <scope>NUCLEOTIDE SEQUENCE [LARGE SCALE GENOMIC DNA]</scope>
    <source>
        <strain evidence="1 2">UGP3</strain>
        <tissue evidence="1">Spores</tissue>
    </source>
</reference>
<comment type="caution">
    <text evidence="1">The sequence shown here is derived from an EMBL/GenBank/DDBJ whole genome shotgun (WGS) entry which is preliminary data.</text>
</comment>
<dbReference type="AlphaFoldDB" id="A0A098VNP7"/>
<feature type="unsure residue" description="D or N" evidence="1">
    <location>
        <position position="93"/>
    </location>
</feature>
<organism evidence="1 2">
    <name type="scientific">Mitosporidium daphniae</name>
    <dbReference type="NCBI Taxonomy" id="1485682"/>
    <lineage>
        <taxon>Eukaryota</taxon>
        <taxon>Fungi</taxon>
        <taxon>Fungi incertae sedis</taxon>
        <taxon>Microsporidia</taxon>
        <taxon>Mitosporidium</taxon>
    </lineage>
</organism>
<dbReference type="GeneID" id="25260528"/>
<protein>
    <submittedName>
        <fullName evidence="1">Uncharacterized protein</fullName>
    </submittedName>
</protein>
<evidence type="ECO:0000313" key="1">
    <source>
        <dbReference type="EMBL" id="KGG50595.1"/>
    </source>
</evidence>
<name>A0A098VNP7_9MICR</name>
<evidence type="ECO:0000313" key="2">
    <source>
        <dbReference type="Proteomes" id="UP000029725"/>
    </source>
</evidence>
<gene>
    <name evidence="1" type="ORF">DI09_63p190</name>
</gene>
<dbReference type="EMBL" id="JMKJ01000572">
    <property type="protein sequence ID" value="KGG50595.1"/>
    <property type="molecule type" value="Genomic_DNA"/>
</dbReference>
<accession>A0A098VNP7</accession>